<reference evidence="3" key="1">
    <citation type="journal article" date="2011" name="Proc. Natl. Acad. Sci. U.S.A.">
        <title>Obligate biotrophy features unraveled by the genomic analysis of rust fungi.</title>
        <authorList>
            <person name="Duplessis S."/>
            <person name="Cuomo C.A."/>
            <person name="Lin Y.-C."/>
            <person name="Aerts A."/>
            <person name="Tisserant E."/>
            <person name="Veneault-Fourrey C."/>
            <person name="Joly D.L."/>
            <person name="Hacquard S."/>
            <person name="Amselem J."/>
            <person name="Cantarel B.L."/>
            <person name="Chiu R."/>
            <person name="Coutinho P.M."/>
            <person name="Feau N."/>
            <person name="Field M."/>
            <person name="Frey P."/>
            <person name="Gelhaye E."/>
            <person name="Goldberg J."/>
            <person name="Grabherr M.G."/>
            <person name="Kodira C.D."/>
            <person name="Kohler A."/>
            <person name="Kuees U."/>
            <person name="Lindquist E.A."/>
            <person name="Lucas S.M."/>
            <person name="Mago R."/>
            <person name="Mauceli E."/>
            <person name="Morin E."/>
            <person name="Murat C."/>
            <person name="Pangilinan J.L."/>
            <person name="Park R."/>
            <person name="Pearson M."/>
            <person name="Quesneville H."/>
            <person name="Rouhier N."/>
            <person name="Sakthikumar S."/>
            <person name="Salamov A.A."/>
            <person name="Schmutz J."/>
            <person name="Selles B."/>
            <person name="Shapiro H."/>
            <person name="Tanguay P."/>
            <person name="Tuskan G.A."/>
            <person name="Henrissat B."/>
            <person name="Van de Peer Y."/>
            <person name="Rouze P."/>
            <person name="Ellis J.G."/>
            <person name="Dodds P.N."/>
            <person name="Schein J.E."/>
            <person name="Zhong S."/>
            <person name="Hamelin R.C."/>
            <person name="Grigoriev I.V."/>
            <person name="Szabo L.J."/>
            <person name="Martin F."/>
        </authorList>
    </citation>
    <scope>NUCLEOTIDE SEQUENCE [LARGE SCALE GENOMIC DNA]</scope>
    <source>
        <strain evidence="3">98AG31 / pathotype 3-4-7</strain>
    </source>
</reference>
<accession>F4SA48</accession>
<protein>
    <submittedName>
        <fullName evidence="2">Uncharacterized protein</fullName>
    </submittedName>
</protein>
<proteinExistence type="predicted"/>
<dbReference type="InParanoid" id="F4SA48"/>
<dbReference type="EMBL" id="GL883175">
    <property type="protein sequence ID" value="EGF98502.1"/>
    <property type="molecule type" value="Genomic_DNA"/>
</dbReference>
<dbReference type="HOGENOM" id="CLU_158789_0_0_1"/>
<dbReference type="Proteomes" id="UP000001072">
    <property type="component" value="Unassembled WGS sequence"/>
</dbReference>
<dbReference type="GeneID" id="18925006"/>
<feature type="compositionally biased region" description="Basic and acidic residues" evidence="1">
    <location>
        <begin position="54"/>
        <end position="69"/>
    </location>
</feature>
<feature type="compositionally biased region" description="Basic residues" evidence="1">
    <location>
        <begin position="82"/>
        <end position="98"/>
    </location>
</feature>
<feature type="compositionally biased region" description="Polar residues" evidence="1">
    <location>
        <begin position="1"/>
        <end position="16"/>
    </location>
</feature>
<dbReference type="KEGG" id="mlr:MELLADRAFT_113506"/>
<gene>
    <name evidence="2" type="ORF">MELLADRAFT_113506</name>
</gene>
<evidence type="ECO:0000256" key="1">
    <source>
        <dbReference type="SAM" id="MobiDB-lite"/>
    </source>
</evidence>
<dbReference type="AlphaFoldDB" id="F4SA48"/>
<dbReference type="RefSeq" id="XP_007418261.1">
    <property type="nucleotide sequence ID" value="XM_007418199.1"/>
</dbReference>
<name>F4SA48_MELLP</name>
<feature type="region of interest" description="Disordered" evidence="1">
    <location>
        <begin position="1"/>
        <end position="117"/>
    </location>
</feature>
<sequence length="133" mass="15033">MASSNITAQSTAFQRTDGTEDRISSHPFIGPGVLDLVRFTTEKDAGNDSTRSSKKPEDQLSEKLKEMEIQKTSLASRIPTREKKHSVTPYYRKPKFVRARAPEAPREHKRQRNPAVIVDLKELNKMGSGKHTE</sequence>
<organism evidence="3">
    <name type="scientific">Melampsora larici-populina (strain 98AG31 / pathotype 3-4-7)</name>
    <name type="common">Poplar leaf rust fungus</name>
    <dbReference type="NCBI Taxonomy" id="747676"/>
    <lineage>
        <taxon>Eukaryota</taxon>
        <taxon>Fungi</taxon>
        <taxon>Dikarya</taxon>
        <taxon>Basidiomycota</taxon>
        <taxon>Pucciniomycotina</taxon>
        <taxon>Pucciniomycetes</taxon>
        <taxon>Pucciniales</taxon>
        <taxon>Melampsoraceae</taxon>
        <taxon>Melampsora</taxon>
    </lineage>
</organism>
<dbReference type="VEuPathDB" id="FungiDB:MELLADRAFT_113506"/>
<evidence type="ECO:0000313" key="2">
    <source>
        <dbReference type="EMBL" id="EGF98502.1"/>
    </source>
</evidence>
<evidence type="ECO:0000313" key="3">
    <source>
        <dbReference type="Proteomes" id="UP000001072"/>
    </source>
</evidence>
<keyword evidence="3" id="KW-1185">Reference proteome</keyword>